<evidence type="ECO:0000256" key="1">
    <source>
        <dbReference type="ARBA" id="ARBA00004286"/>
    </source>
</evidence>
<dbReference type="PANTHER" id="PTHR13108">
    <property type="entry name" value="CONDENSIN COMPLEX SUBUNIT 2"/>
    <property type="match status" value="1"/>
</dbReference>
<feature type="region of interest" description="Disordered" evidence="11">
    <location>
        <begin position="158"/>
        <end position="207"/>
    </location>
</feature>
<sequence>MAEEDDDECSNGPGPSGLSNGNLRHHRMNRMCGNDPYDNETAVSIFTNAPKVTRRALAPHSSSRATAQEEDTNAYNENDPEENERIAKIMQECLYKKINASNAFETPLIDKLPQVVEVERLQCVGTMLDASARVYAYRVDNAHGECFTIRTTIDEGKTKKLDERSESPRKRKADNVDDEENGDIDIDRVSNHEEPDENSKQKLKKTRVREIPCSEVPGRTDDLYRKTFALVDQFSALSMPQDEMSDERLSEELENYSSRMQEYNTSRRVGVPFLNEKPGGIDRADEEYRIDDPIYYKVTKEFEEGCAHSFVNNEVLSNSDGTFLILHTNWKNNELNAIPRKAGMKNMTFDPMFKELAGSLERALAPEPCNLRVLQEFCADDDEADAGLSEIRLLGRASQPARRVTEALARLSGQSPSIHDEETASMIDFTEEERARKEHEELLKFRMYIEEELKDDSESKKKDPFDGQQFFETDFTEYAKEEECSSEIAILHTLDEQDSARFGISSELLTQLKEETKVNRYLPLKTLERLLEAIGPNNQSRFESIFNIDALTQTGVSSEESQQAIGRKPTEYLITRFAPLIDTLWHAEIKDANEAQLAKIGIPVGGARFVIPRSVRKADGSVASKRTNSVRPYMTPLRTPVRMPHPPLSSRATPETVISMELNDNTRKTKRGVSSTSSKKIPVSRLKFTPSTSRRISPVPINLSDDETEVSSQADQQDEFRKNRIYFWARPRTYPVVYAGQAIDEKDTPMSDNVTDIDDALGVNIAQQKQNDLIMDLTSVEQPDIEIINMANDNIDEANDFENNSIPPEKIAVDDTVMENGQNDDANGTNLVTTTGDKNTMDVSPSEPNATIEGSLQNNGNTMGDALADFHEQLSENRPASSANDTDDSQLDHLQPAANDILDILQDDHNSLLGDLNDIEELDKSRTQAAPELHVEDDSHWIGGPNANADAEQANRSELSKKEKKDKAPTKPKRQRLNSDAPVSNTEMYWGNRDDVPPEILQAIGENYEQSPSVSNAFPADGQIDIVGHGPVHITDLYDPNRFIPHTLLYKRKSGYWKPVAGGGKEFVSFRKGFALRSVEEEHLDAIGSFTRGSAKKRKGKKNTNTEDNNAAHDLNAIFGDEDNSIAMNHFDMTQRTSRSPSPGGDVVQVADDEQQMEFNGGVIEVRQSRIKAPMIKKAIAAILSSNDLDVSALKNIMQFSPVQINGIVATADGNTNDNEPDYMFSDESDADEGQHTYASLMTFMPDYLSGKTKQDLNVINGFAVMLHMCNEHGLYLRQDINDKTGLISEEGMSSFSIENAKK</sequence>
<feature type="compositionally biased region" description="Basic and acidic residues" evidence="11">
    <location>
        <begin position="953"/>
        <end position="969"/>
    </location>
</feature>
<dbReference type="GO" id="GO:0005737">
    <property type="term" value="C:cytoplasm"/>
    <property type="evidence" value="ECO:0007669"/>
    <property type="project" value="UniProtKB-SubCell"/>
</dbReference>
<feature type="region of interest" description="Disordered" evidence="11">
    <location>
        <begin position="1"/>
        <end position="31"/>
    </location>
</feature>
<evidence type="ECO:0000256" key="10">
    <source>
        <dbReference type="ARBA" id="ARBA00023306"/>
    </source>
</evidence>
<dbReference type="GO" id="GO:0051301">
    <property type="term" value="P:cell division"/>
    <property type="evidence" value="ECO:0007669"/>
    <property type="project" value="UniProtKB-KW"/>
</dbReference>
<gene>
    <name evidence="12" type="ORF">DdX_02558</name>
</gene>
<evidence type="ECO:0000256" key="6">
    <source>
        <dbReference type="ARBA" id="ARBA00022490"/>
    </source>
</evidence>
<name>A0AAD4NCU4_9BILA</name>
<keyword evidence="8" id="KW-0498">Mitosis</keyword>
<comment type="subcellular location">
    <subcellularLocation>
        <location evidence="1">Chromosome</location>
    </subcellularLocation>
    <subcellularLocation>
        <location evidence="2">Cytoplasm</location>
    </subcellularLocation>
</comment>
<evidence type="ECO:0000313" key="12">
    <source>
        <dbReference type="EMBL" id="KAI1725873.1"/>
    </source>
</evidence>
<dbReference type="GO" id="GO:0003682">
    <property type="term" value="F:chromatin binding"/>
    <property type="evidence" value="ECO:0007669"/>
    <property type="project" value="TreeGrafter"/>
</dbReference>
<reference evidence="12" key="1">
    <citation type="submission" date="2022-01" db="EMBL/GenBank/DDBJ databases">
        <title>Genome Sequence Resource for Two Populations of Ditylenchus destructor, the Migratory Endoparasitic Phytonematode.</title>
        <authorList>
            <person name="Zhang H."/>
            <person name="Lin R."/>
            <person name="Xie B."/>
        </authorList>
    </citation>
    <scope>NUCLEOTIDE SEQUENCE</scope>
    <source>
        <strain evidence="12">BazhouSP</strain>
    </source>
</reference>
<feature type="region of interest" description="Disordered" evidence="11">
    <location>
        <begin position="54"/>
        <end position="81"/>
    </location>
</feature>
<feature type="region of interest" description="Disordered" evidence="11">
    <location>
        <begin position="819"/>
        <end position="864"/>
    </location>
</feature>
<feature type="compositionally biased region" description="Basic and acidic residues" evidence="11">
    <location>
        <begin position="185"/>
        <end position="200"/>
    </location>
</feature>
<dbReference type="Pfam" id="PF05786">
    <property type="entry name" value="Cnd2"/>
    <property type="match status" value="1"/>
</dbReference>
<evidence type="ECO:0000256" key="8">
    <source>
        <dbReference type="ARBA" id="ARBA00022776"/>
    </source>
</evidence>
<dbReference type="EMBL" id="JAKKPZ010000002">
    <property type="protein sequence ID" value="KAI1725873.1"/>
    <property type="molecule type" value="Genomic_DNA"/>
</dbReference>
<feature type="compositionally biased region" description="Acidic residues" evidence="11">
    <location>
        <begin position="68"/>
        <end position="81"/>
    </location>
</feature>
<evidence type="ECO:0000256" key="3">
    <source>
        <dbReference type="ARBA" id="ARBA00009471"/>
    </source>
</evidence>
<feature type="compositionally biased region" description="Polar residues" evidence="11">
    <location>
        <begin position="819"/>
        <end position="862"/>
    </location>
</feature>
<dbReference type="GO" id="GO:0000796">
    <property type="term" value="C:condensin complex"/>
    <property type="evidence" value="ECO:0007669"/>
    <property type="project" value="InterPro"/>
</dbReference>
<evidence type="ECO:0000256" key="11">
    <source>
        <dbReference type="SAM" id="MobiDB-lite"/>
    </source>
</evidence>
<keyword evidence="6" id="KW-0963">Cytoplasm</keyword>
<feature type="compositionally biased region" description="Basic and acidic residues" evidence="11">
    <location>
        <begin position="158"/>
        <end position="168"/>
    </location>
</feature>
<protein>
    <recommendedName>
        <fullName evidence="4">Condensin complex subunit 2</fullName>
    </recommendedName>
</protein>
<evidence type="ECO:0000256" key="4">
    <source>
        <dbReference type="ARBA" id="ARBA00016065"/>
    </source>
</evidence>
<feature type="region of interest" description="Disordered" evidence="11">
    <location>
        <begin position="667"/>
        <end position="687"/>
    </location>
</feature>
<feature type="compositionally biased region" description="Low complexity" evidence="11">
    <location>
        <begin position="10"/>
        <end position="22"/>
    </location>
</feature>
<keyword evidence="7" id="KW-0132">Cell division</keyword>
<dbReference type="InterPro" id="IPR022816">
    <property type="entry name" value="Condensin_barren_su2"/>
</dbReference>
<comment type="similarity">
    <text evidence="3">Belongs to the CND2 (condensin subunit 2) family.</text>
</comment>
<evidence type="ECO:0000256" key="2">
    <source>
        <dbReference type="ARBA" id="ARBA00004496"/>
    </source>
</evidence>
<dbReference type="Proteomes" id="UP001201812">
    <property type="component" value="Unassembled WGS sequence"/>
</dbReference>
<keyword evidence="13" id="KW-1185">Reference proteome</keyword>
<accession>A0AAD4NCU4</accession>
<keyword evidence="5" id="KW-0158">Chromosome</keyword>
<evidence type="ECO:0000256" key="7">
    <source>
        <dbReference type="ARBA" id="ARBA00022618"/>
    </source>
</evidence>
<evidence type="ECO:0000256" key="5">
    <source>
        <dbReference type="ARBA" id="ARBA00022454"/>
    </source>
</evidence>
<organism evidence="12 13">
    <name type="scientific">Ditylenchus destructor</name>
    <dbReference type="NCBI Taxonomy" id="166010"/>
    <lineage>
        <taxon>Eukaryota</taxon>
        <taxon>Metazoa</taxon>
        <taxon>Ecdysozoa</taxon>
        <taxon>Nematoda</taxon>
        <taxon>Chromadorea</taxon>
        <taxon>Rhabditida</taxon>
        <taxon>Tylenchina</taxon>
        <taxon>Tylenchomorpha</taxon>
        <taxon>Sphaerularioidea</taxon>
        <taxon>Anguinidae</taxon>
        <taxon>Anguininae</taxon>
        <taxon>Ditylenchus</taxon>
    </lineage>
</organism>
<keyword evidence="10" id="KW-0131">Cell cycle</keyword>
<evidence type="ECO:0000313" key="13">
    <source>
        <dbReference type="Proteomes" id="UP001201812"/>
    </source>
</evidence>
<dbReference type="PANTHER" id="PTHR13108:SF9">
    <property type="entry name" value="CONDENSIN COMPLEX SUBUNIT 2"/>
    <property type="match status" value="1"/>
</dbReference>
<feature type="region of interest" description="Disordered" evidence="11">
    <location>
        <begin position="935"/>
        <end position="991"/>
    </location>
</feature>
<evidence type="ECO:0000256" key="9">
    <source>
        <dbReference type="ARBA" id="ARBA00023067"/>
    </source>
</evidence>
<keyword evidence="9" id="KW-0226">DNA condensation</keyword>
<comment type="caution">
    <text evidence="12">The sequence shown here is derived from an EMBL/GenBank/DDBJ whole genome shotgun (WGS) entry which is preliminary data.</text>
</comment>
<dbReference type="GO" id="GO:0007076">
    <property type="term" value="P:mitotic chromosome condensation"/>
    <property type="evidence" value="ECO:0007669"/>
    <property type="project" value="InterPro"/>
</dbReference>
<proteinExistence type="inferred from homology"/>